<evidence type="ECO:0000256" key="1">
    <source>
        <dbReference type="ARBA" id="ARBA00023125"/>
    </source>
</evidence>
<name>A0ABZ2I6E2_9HYPH</name>
<evidence type="ECO:0000313" key="3">
    <source>
        <dbReference type="EMBL" id="WWT34745.1"/>
    </source>
</evidence>
<feature type="domain" description="HTH merR-type" evidence="2">
    <location>
        <begin position="14"/>
        <end position="82"/>
    </location>
</feature>
<dbReference type="PANTHER" id="PTHR30204">
    <property type="entry name" value="REDOX-CYCLING DRUG-SENSING TRANSCRIPTIONAL ACTIVATOR SOXR"/>
    <property type="match status" value="1"/>
</dbReference>
<dbReference type="PANTHER" id="PTHR30204:SF92">
    <property type="entry name" value="HTH-TYPE TRANSCRIPTIONAL REGULATOR ZNTR"/>
    <property type="match status" value="1"/>
</dbReference>
<dbReference type="InterPro" id="IPR047057">
    <property type="entry name" value="MerR_fam"/>
</dbReference>
<dbReference type="EMBL" id="CP146275">
    <property type="protein sequence ID" value="WWT34745.1"/>
    <property type="molecule type" value="Genomic_DNA"/>
</dbReference>
<proteinExistence type="predicted"/>
<dbReference type="Proteomes" id="UP001369958">
    <property type="component" value="Chromosome"/>
</dbReference>
<organism evidence="3 4">
    <name type="scientific">Pelagibacterium nitratireducens</name>
    <dbReference type="NCBI Taxonomy" id="1046114"/>
    <lineage>
        <taxon>Bacteria</taxon>
        <taxon>Pseudomonadati</taxon>
        <taxon>Pseudomonadota</taxon>
        <taxon>Alphaproteobacteria</taxon>
        <taxon>Hyphomicrobiales</taxon>
        <taxon>Devosiaceae</taxon>
        <taxon>Pelagibacterium</taxon>
    </lineage>
</organism>
<dbReference type="InterPro" id="IPR009061">
    <property type="entry name" value="DNA-bd_dom_put_sf"/>
</dbReference>
<dbReference type="SUPFAM" id="SSF46955">
    <property type="entry name" value="Putative DNA-binding domain"/>
    <property type="match status" value="1"/>
</dbReference>
<evidence type="ECO:0000259" key="2">
    <source>
        <dbReference type="PROSITE" id="PS50937"/>
    </source>
</evidence>
<reference evidence="3 4" key="1">
    <citation type="submission" date="2024-02" db="EMBL/GenBank/DDBJ databases">
        <title>Complete genome sequence of Pelagibacterium nitratireducens ZH15.</title>
        <authorList>
            <person name="Zhao L.H."/>
        </authorList>
    </citation>
    <scope>NUCLEOTIDE SEQUENCE [LARGE SCALE GENOMIC DNA]</scope>
    <source>
        <strain evidence="3 4">ZH15</strain>
    </source>
</reference>
<dbReference type="PROSITE" id="PS50937">
    <property type="entry name" value="HTH_MERR_2"/>
    <property type="match status" value="1"/>
</dbReference>
<dbReference type="PRINTS" id="PR00040">
    <property type="entry name" value="HTHMERR"/>
</dbReference>
<evidence type="ECO:0000313" key="4">
    <source>
        <dbReference type="Proteomes" id="UP001369958"/>
    </source>
</evidence>
<dbReference type="Pfam" id="PF13411">
    <property type="entry name" value="MerR_1"/>
    <property type="match status" value="1"/>
</dbReference>
<keyword evidence="4" id="KW-1185">Reference proteome</keyword>
<dbReference type="RefSeq" id="WP_338610799.1">
    <property type="nucleotide sequence ID" value="NZ_CP146275.1"/>
</dbReference>
<accession>A0ABZ2I6E2</accession>
<dbReference type="InterPro" id="IPR000551">
    <property type="entry name" value="MerR-type_HTH_dom"/>
</dbReference>
<sequence length="152" mass="16770">MKGWVDPAFRVPQPLTIGKLAAAGEAGAETIRFYQRKGLLQQPAREGCFRHYGTEDVRSLRFIRQAQSAGFTLEEIKERLELDAEQDHAHAHARARELAIGRIRSPNDKIADLQRARDALRNLAHDCGEGSSGPCPILASLVPGRPPSAKPR</sequence>
<dbReference type="Gene3D" id="1.10.1660.10">
    <property type="match status" value="1"/>
</dbReference>
<protein>
    <submittedName>
        <fullName evidence="3">MerR family transcriptional regulator</fullName>
    </submittedName>
</protein>
<gene>
    <name evidence="3" type="ORF">V6617_02225</name>
</gene>
<dbReference type="SMART" id="SM00422">
    <property type="entry name" value="HTH_MERR"/>
    <property type="match status" value="1"/>
</dbReference>
<keyword evidence="1" id="KW-0238">DNA-binding</keyword>